<sequence length="29" mass="3294">MSIMPSNISLIFSSYLLSRGRNEQLLHSV</sequence>
<reference evidence="1" key="2">
    <citation type="journal article" date="2015" name="Fish Shellfish Immunol.">
        <title>Early steps in the European eel (Anguilla anguilla)-Vibrio vulnificus interaction in the gills: Role of the RtxA13 toxin.</title>
        <authorList>
            <person name="Callol A."/>
            <person name="Pajuelo D."/>
            <person name="Ebbesson L."/>
            <person name="Teles M."/>
            <person name="MacKenzie S."/>
            <person name="Amaro C."/>
        </authorList>
    </citation>
    <scope>NUCLEOTIDE SEQUENCE</scope>
</reference>
<dbReference type="EMBL" id="GBXM01107139">
    <property type="protein sequence ID" value="JAH01438.1"/>
    <property type="molecule type" value="Transcribed_RNA"/>
</dbReference>
<reference evidence="1" key="1">
    <citation type="submission" date="2014-11" db="EMBL/GenBank/DDBJ databases">
        <authorList>
            <person name="Amaro Gonzalez C."/>
        </authorList>
    </citation>
    <scope>NUCLEOTIDE SEQUENCE</scope>
</reference>
<name>A0A0E9PC74_ANGAN</name>
<dbReference type="AlphaFoldDB" id="A0A0E9PC74"/>
<evidence type="ECO:0000313" key="1">
    <source>
        <dbReference type="EMBL" id="JAH01438.1"/>
    </source>
</evidence>
<accession>A0A0E9PC74</accession>
<protein>
    <submittedName>
        <fullName evidence="1">Uncharacterized protein</fullName>
    </submittedName>
</protein>
<organism evidence="1">
    <name type="scientific">Anguilla anguilla</name>
    <name type="common">European freshwater eel</name>
    <name type="synonym">Muraena anguilla</name>
    <dbReference type="NCBI Taxonomy" id="7936"/>
    <lineage>
        <taxon>Eukaryota</taxon>
        <taxon>Metazoa</taxon>
        <taxon>Chordata</taxon>
        <taxon>Craniata</taxon>
        <taxon>Vertebrata</taxon>
        <taxon>Euteleostomi</taxon>
        <taxon>Actinopterygii</taxon>
        <taxon>Neopterygii</taxon>
        <taxon>Teleostei</taxon>
        <taxon>Anguilliformes</taxon>
        <taxon>Anguillidae</taxon>
        <taxon>Anguilla</taxon>
    </lineage>
</organism>
<proteinExistence type="predicted"/>